<evidence type="ECO:0000256" key="1">
    <source>
        <dbReference type="ARBA" id="ARBA00022535"/>
    </source>
</evidence>
<dbReference type="CDD" id="cd00077">
    <property type="entry name" value="HDc"/>
    <property type="match status" value="1"/>
</dbReference>
<evidence type="ECO:0000313" key="6">
    <source>
        <dbReference type="Proteomes" id="UP001652625"/>
    </source>
</evidence>
<comment type="similarity">
    <text evidence="4">Belongs to the cyclic nucleotide phosphodiesterase family.</text>
</comment>
<dbReference type="SUPFAM" id="SSF109604">
    <property type="entry name" value="HD-domain/PDEase-like"/>
    <property type="match status" value="1"/>
</dbReference>
<dbReference type="InterPro" id="IPR023174">
    <property type="entry name" value="PDEase_CS"/>
</dbReference>
<dbReference type="PROSITE" id="PS00126">
    <property type="entry name" value="PDEASE_I_1"/>
    <property type="match status" value="1"/>
</dbReference>
<dbReference type="EC" id="3.1.4.-" evidence="4"/>
<dbReference type="InterPro" id="IPR003018">
    <property type="entry name" value="GAF"/>
</dbReference>
<evidence type="ECO:0000256" key="3">
    <source>
        <dbReference type="ARBA" id="ARBA00022801"/>
    </source>
</evidence>
<dbReference type="InterPro" id="IPR029016">
    <property type="entry name" value="GAF-like_dom_sf"/>
</dbReference>
<dbReference type="Gene3D" id="1.10.1300.10">
    <property type="entry name" value="3'5'-cyclic nucleotide phosphodiesterase, catalytic domain"/>
    <property type="match status" value="1"/>
</dbReference>
<dbReference type="InterPro" id="IPR023088">
    <property type="entry name" value="PDEase"/>
</dbReference>
<evidence type="ECO:0000259" key="5">
    <source>
        <dbReference type="PROSITE" id="PS51845"/>
    </source>
</evidence>
<proteinExistence type="inferred from homology"/>
<evidence type="ECO:0000313" key="7">
    <source>
        <dbReference type="RefSeq" id="XP_065667080.1"/>
    </source>
</evidence>
<dbReference type="GeneID" id="100201911"/>
<accession>A0ABM4CYN6</accession>
<sequence length="981" mass="113177">MNVKEEPSSVRDLAMMTDHIPTMNFTSDTMPEVINNGFYKIENKISHYLNTNKEFTNQFVINYLHSNTEFAEQYFIKYASMDLIEKWYDVQMTDKIKGSRRKVSTNSINDFEGEVFPVSKVSLESNPELEIENNDSDSNKFPTSILRRKSEPYRPDVKMEYLNPSSNENALNSNCLSPKLRVLSNKKHRTKSDDDIICDNQSNKKYEFIKDEETDSRCKTRNLLRFIQSSVYSGSASARLVNFENRMQKRQICEHDVMFDVLTDITTDLSLNRTCLKIVLNFGFLLNFDKASLYLVEKNESGNFLKQKIHNVSIDEHIGYESFSFPGLLEIPFGKGLIGQIAVLGESFICNDLSKCTQLDQLYDKWYDNQVKNVLIQPIIDNKNELTALIVGINHKSGGFTNDDQQAGIGFLSFCAVCINNAKLFELSKQEFDRNKSLLELAHCVFEEQISLTDLSQKILDKATTMFQCKKSSLMLIEDPKETDEIFTQLFQLTATDNKEEYRYSKFQRDSIVFSSYFDPFFDTLADSVALKNRKNKRNILEATPISSVKPFTYQDGGNICIPIRNNIGQIIGVVKLCERKVSNFFTENDRKLIEGFAIFSGLGINNCIMYDKILKGKAQQTVAIEALSYHTNARQVDVDKLKLSIIPQCQALNLTSLSFDDFSLMEHEMLTASIRMFKEFGFLKKYQIEYEVLCRFLITVKNNYRRVIYHNWRHAFNVTQSMFAALTTGKMSEQFSSKECLALLVGCLCHDLDHRGTNNEFQMKTDSPLVKLYSTSTLEHHHFNRAVMILNSEGNNIFSRIPSEEYRKLMKLIKHAILATDLSNYIRQRDAFEVTVKGGLFDTNKYEHRSMLRSMLMTACDLNGITKPWEIQKRVVHLVTSEFFHQGDMERDKLHVEPKEMMDRNHVLQLPKLQAQFFQTMCIPIYKVLSDFNPLLLPLLKGAEENKVKWSDMNKKLEQGEISADAEPVLHPLIPDQDVF</sequence>
<gene>
    <name evidence="7" type="primary">LOC100201911</name>
</gene>
<feature type="domain" description="PDEase" evidence="5">
    <location>
        <begin position="635"/>
        <end position="958"/>
    </location>
</feature>
<keyword evidence="6" id="KW-1185">Reference proteome</keyword>
<keyword evidence="3 4" id="KW-0378">Hydrolase</keyword>
<reference evidence="7" key="1">
    <citation type="submission" date="2025-08" db="UniProtKB">
        <authorList>
            <consortium name="RefSeq"/>
        </authorList>
    </citation>
    <scope>IDENTIFICATION</scope>
</reference>
<dbReference type="RefSeq" id="XP_065667080.1">
    <property type="nucleotide sequence ID" value="XM_065811008.1"/>
</dbReference>
<dbReference type="PRINTS" id="PR00387">
    <property type="entry name" value="PDIESTERASE1"/>
</dbReference>
<dbReference type="Gene3D" id="3.30.450.40">
    <property type="match status" value="2"/>
</dbReference>
<dbReference type="InterPro" id="IPR002073">
    <property type="entry name" value="PDEase_catalytic_dom"/>
</dbReference>
<evidence type="ECO:0000256" key="4">
    <source>
        <dbReference type="RuleBase" id="RU363067"/>
    </source>
</evidence>
<keyword evidence="2 4" id="KW-0479">Metal-binding</keyword>
<name>A0ABM4CYN6_HYDVU</name>
<dbReference type="InterPro" id="IPR003607">
    <property type="entry name" value="HD/PDEase_dom"/>
</dbReference>
<dbReference type="SUPFAM" id="SSF55781">
    <property type="entry name" value="GAF domain-like"/>
    <property type="match status" value="2"/>
</dbReference>
<evidence type="ECO:0000256" key="2">
    <source>
        <dbReference type="ARBA" id="ARBA00022723"/>
    </source>
</evidence>
<dbReference type="SMART" id="SM00065">
    <property type="entry name" value="GAF"/>
    <property type="match status" value="2"/>
</dbReference>
<dbReference type="InterPro" id="IPR036971">
    <property type="entry name" value="PDEase_catalytic_dom_sf"/>
</dbReference>
<protein>
    <recommendedName>
        <fullName evidence="4">Phosphodiesterase</fullName>
        <ecNumber evidence="4">3.1.4.-</ecNumber>
    </recommendedName>
</protein>
<dbReference type="SMART" id="SM00471">
    <property type="entry name" value="HDc"/>
    <property type="match status" value="1"/>
</dbReference>
<organism evidence="6 7">
    <name type="scientific">Hydra vulgaris</name>
    <name type="common">Hydra</name>
    <name type="synonym">Hydra attenuata</name>
    <dbReference type="NCBI Taxonomy" id="6087"/>
    <lineage>
        <taxon>Eukaryota</taxon>
        <taxon>Metazoa</taxon>
        <taxon>Cnidaria</taxon>
        <taxon>Hydrozoa</taxon>
        <taxon>Hydroidolina</taxon>
        <taxon>Anthoathecata</taxon>
        <taxon>Aplanulata</taxon>
        <taxon>Hydridae</taxon>
        <taxon>Hydra</taxon>
    </lineage>
</organism>
<dbReference type="PROSITE" id="PS51845">
    <property type="entry name" value="PDEASE_I_2"/>
    <property type="match status" value="1"/>
</dbReference>
<comment type="cofactor">
    <cofactor evidence="4">
        <name>a divalent metal cation</name>
        <dbReference type="ChEBI" id="CHEBI:60240"/>
    </cofactor>
    <text evidence="4">Binds 2 divalent metal cations per subunit. Site 1 may preferentially bind zinc ions, while site 2 has a preference for magnesium and/or manganese ions.</text>
</comment>
<dbReference type="Pfam" id="PF00233">
    <property type="entry name" value="PDEase_I"/>
    <property type="match status" value="1"/>
</dbReference>
<keyword evidence="1" id="KW-0140">cGMP</keyword>
<dbReference type="Proteomes" id="UP001652625">
    <property type="component" value="Chromosome 11"/>
</dbReference>
<dbReference type="PANTHER" id="PTHR11347">
    <property type="entry name" value="CYCLIC NUCLEOTIDE PHOSPHODIESTERASE"/>
    <property type="match status" value="1"/>
</dbReference>